<dbReference type="InterPro" id="IPR002168">
    <property type="entry name" value="Lipase_GDXG_HIS_AS"/>
</dbReference>
<keyword evidence="5" id="KW-1185">Reference proteome</keyword>
<reference evidence="4 5" key="1">
    <citation type="submission" date="2024-01" db="EMBL/GenBank/DDBJ databases">
        <title>The genomes of 5 underutilized Papilionoideae crops provide insights into root nodulation and disease resistanc.</title>
        <authorList>
            <person name="Yuan L."/>
        </authorList>
    </citation>
    <scope>NUCLEOTIDE SEQUENCE [LARGE SCALE GENOMIC DNA]</scope>
    <source>
        <strain evidence="4">ZHUSHIDOU_FW_LH</strain>
        <tissue evidence="4">Leaf</tissue>
    </source>
</reference>
<keyword evidence="2" id="KW-0378">Hydrolase</keyword>
<dbReference type="AlphaFoldDB" id="A0AAN9IP67"/>
<dbReference type="PANTHER" id="PTHR23024">
    <property type="entry name" value="ARYLACETAMIDE DEACETYLASE"/>
    <property type="match status" value="1"/>
</dbReference>
<proteinExistence type="inferred from homology"/>
<evidence type="ECO:0000256" key="1">
    <source>
        <dbReference type="ARBA" id="ARBA00010515"/>
    </source>
</evidence>
<evidence type="ECO:0000256" key="2">
    <source>
        <dbReference type="ARBA" id="ARBA00022801"/>
    </source>
</evidence>
<comment type="similarity">
    <text evidence="1">Belongs to the 'GDXG' lipolytic enzyme family.</text>
</comment>
<dbReference type="PANTHER" id="PTHR23024:SF546">
    <property type="entry name" value="CARBOXYLESTERASE 120-RELATED"/>
    <property type="match status" value="1"/>
</dbReference>
<evidence type="ECO:0000313" key="5">
    <source>
        <dbReference type="Proteomes" id="UP001372338"/>
    </source>
</evidence>
<accession>A0AAN9IP67</accession>
<dbReference type="SUPFAM" id="SSF53474">
    <property type="entry name" value="alpha/beta-Hydrolases"/>
    <property type="match status" value="1"/>
</dbReference>
<dbReference type="InterPro" id="IPR013094">
    <property type="entry name" value="AB_hydrolase_3"/>
</dbReference>
<dbReference type="GO" id="GO:0016787">
    <property type="term" value="F:hydrolase activity"/>
    <property type="evidence" value="ECO:0007669"/>
    <property type="project" value="UniProtKB-KW"/>
</dbReference>
<dbReference type="PROSITE" id="PS01173">
    <property type="entry name" value="LIPASE_GDXG_HIS"/>
    <property type="match status" value="1"/>
</dbReference>
<dbReference type="InterPro" id="IPR029058">
    <property type="entry name" value="AB_hydrolase_fold"/>
</dbReference>
<dbReference type="Proteomes" id="UP001372338">
    <property type="component" value="Unassembled WGS sequence"/>
</dbReference>
<evidence type="ECO:0000259" key="3">
    <source>
        <dbReference type="Pfam" id="PF07859"/>
    </source>
</evidence>
<protein>
    <recommendedName>
        <fullName evidence="3">Alpha/beta hydrolase fold-3 domain-containing protein</fullName>
    </recommendedName>
</protein>
<sequence>MSQPQSKEEASPLLVHSQNQEDPSFIYPITPTTIDTLSPVLTKDVPLNSDNNTFVRLFLPHKSLQSSTNSPKLPLIVYFHGGGFLYMSASSTLNHDFCFNLAKDLSVVVASVDYRLSSRARLPAAYDDGVEALKWLSTTDERWVREYAHVSESYLMGTSAGGNLAYHVGLRATTMAVDELGDLKIRGLILLHAFFGGTQRTESELRLVDVRHVSLKTCDMLWDLALPEGADRDHKYSNPTVMDEGDEKCLEMIKRLGWKVLVIGCYGDPLIDRQVVLVEMLRSRGVYVEDCFGEGCHGIEMEDPSKVEPLFVRVKDFILKC</sequence>
<dbReference type="EMBL" id="JAYWIO010000002">
    <property type="protein sequence ID" value="KAK7283687.1"/>
    <property type="molecule type" value="Genomic_DNA"/>
</dbReference>
<dbReference type="Pfam" id="PF07859">
    <property type="entry name" value="Abhydrolase_3"/>
    <property type="match status" value="1"/>
</dbReference>
<comment type="caution">
    <text evidence="4">The sequence shown here is derived from an EMBL/GenBank/DDBJ whole genome shotgun (WGS) entry which is preliminary data.</text>
</comment>
<gene>
    <name evidence="4" type="ORF">RIF29_13387</name>
</gene>
<evidence type="ECO:0000313" key="4">
    <source>
        <dbReference type="EMBL" id="KAK7283687.1"/>
    </source>
</evidence>
<organism evidence="4 5">
    <name type="scientific">Crotalaria pallida</name>
    <name type="common">Smooth rattlebox</name>
    <name type="synonym">Crotalaria striata</name>
    <dbReference type="NCBI Taxonomy" id="3830"/>
    <lineage>
        <taxon>Eukaryota</taxon>
        <taxon>Viridiplantae</taxon>
        <taxon>Streptophyta</taxon>
        <taxon>Embryophyta</taxon>
        <taxon>Tracheophyta</taxon>
        <taxon>Spermatophyta</taxon>
        <taxon>Magnoliopsida</taxon>
        <taxon>eudicotyledons</taxon>
        <taxon>Gunneridae</taxon>
        <taxon>Pentapetalae</taxon>
        <taxon>rosids</taxon>
        <taxon>fabids</taxon>
        <taxon>Fabales</taxon>
        <taxon>Fabaceae</taxon>
        <taxon>Papilionoideae</taxon>
        <taxon>50 kb inversion clade</taxon>
        <taxon>genistoids sensu lato</taxon>
        <taxon>core genistoids</taxon>
        <taxon>Crotalarieae</taxon>
        <taxon>Crotalaria</taxon>
    </lineage>
</organism>
<dbReference type="InterPro" id="IPR050466">
    <property type="entry name" value="Carboxylest/Gibb_receptor"/>
</dbReference>
<dbReference type="Gene3D" id="3.40.50.1820">
    <property type="entry name" value="alpha/beta hydrolase"/>
    <property type="match status" value="1"/>
</dbReference>
<feature type="domain" description="Alpha/beta hydrolase fold-3" evidence="3">
    <location>
        <begin position="76"/>
        <end position="289"/>
    </location>
</feature>
<name>A0AAN9IP67_CROPI</name>